<gene>
    <name evidence="6" type="ORF">S03H2_28090</name>
</gene>
<feature type="non-terminal residue" evidence="6">
    <location>
        <position position="291"/>
    </location>
</feature>
<keyword evidence="4" id="KW-0564">Palmitate</keyword>
<accession>X1GAA8</accession>
<dbReference type="AlphaFoldDB" id="X1GAA8"/>
<keyword evidence="1" id="KW-1003">Cell membrane</keyword>
<name>X1GAA8_9ZZZZ</name>
<reference evidence="6" key="1">
    <citation type="journal article" date="2014" name="Front. Microbiol.">
        <title>High frequency of phylogenetically diverse reductive dehalogenase-homologous genes in deep subseafloor sedimentary metagenomes.</title>
        <authorList>
            <person name="Kawai M."/>
            <person name="Futagami T."/>
            <person name="Toyoda A."/>
            <person name="Takaki Y."/>
            <person name="Nishi S."/>
            <person name="Hori S."/>
            <person name="Arai W."/>
            <person name="Tsubouchi T."/>
            <person name="Morono Y."/>
            <person name="Uchiyama I."/>
            <person name="Ito T."/>
            <person name="Fujiyama A."/>
            <person name="Inagaki F."/>
            <person name="Takami H."/>
        </authorList>
    </citation>
    <scope>NUCLEOTIDE SEQUENCE</scope>
    <source>
        <strain evidence="6">Expedition CK06-06</strain>
    </source>
</reference>
<keyword evidence="3" id="KW-0472">Membrane</keyword>
<evidence type="ECO:0000256" key="3">
    <source>
        <dbReference type="ARBA" id="ARBA00023136"/>
    </source>
</evidence>
<evidence type="ECO:0000256" key="2">
    <source>
        <dbReference type="ARBA" id="ARBA00022729"/>
    </source>
</evidence>
<sequence>MLKRFIVVLVISMLLTSAVFAGEVLNFVSTQMEPAAEQTFAKGVLIKGFTDETGIEAEFITMPNYNDMFIRLSAEVEAKKVTTSLVCELHSGLDLMNAKGLFDDLTGIVLPNRTFIKALEDYSVIAGKKVYVPLMQATYVMVVNKKAFEYLPAGLTVEDITGASEKWTYYALLNWSKNLNEAFKGPKLGFPMAPKGLWHRFLHGYIYPSYTGYQAAAFDSLRAVKIWEYLKELLPYVHPSSSIWAAMDEPLLKEEILVAWDHTARVKNALIEKPEDFAVVPVPCCLITGVR</sequence>
<dbReference type="Pfam" id="PF01547">
    <property type="entry name" value="SBP_bac_1"/>
    <property type="match status" value="1"/>
</dbReference>
<dbReference type="InterPro" id="IPR006059">
    <property type="entry name" value="SBP"/>
</dbReference>
<evidence type="ECO:0000256" key="5">
    <source>
        <dbReference type="ARBA" id="ARBA00023288"/>
    </source>
</evidence>
<dbReference type="Gene3D" id="3.40.190.10">
    <property type="entry name" value="Periplasmic binding protein-like II"/>
    <property type="match status" value="1"/>
</dbReference>
<proteinExistence type="predicted"/>
<evidence type="ECO:0000313" key="6">
    <source>
        <dbReference type="EMBL" id="GAH54162.1"/>
    </source>
</evidence>
<protein>
    <recommendedName>
        <fullName evidence="7">Extracellular solute-binding protein</fullName>
    </recommendedName>
</protein>
<dbReference type="InterPro" id="IPR050490">
    <property type="entry name" value="Bact_solute-bd_prot1"/>
</dbReference>
<evidence type="ECO:0000256" key="1">
    <source>
        <dbReference type="ARBA" id="ARBA00022475"/>
    </source>
</evidence>
<keyword evidence="2" id="KW-0732">Signal</keyword>
<dbReference type="PANTHER" id="PTHR43649">
    <property type="entry name" value="ARABINOSE-BINDING PROTEIN-RELATED"/>
    <property type="match status" value="1"/>
</dbReference>
<organism evidence="6">
    <name type="scientific">marine sediment metagenome</name>
    <dbReference type="NCBI Taxonomy" id="412755"/>
    <lineage>
        <taxon>unclassified sequences</taxon>
        <taxon>metagenomes</taxon>
        <taxon>ecological metagenomes</taxon>
    </lineage>
</organism>
<comment type="caution">
    <text evidence="6">The sequence shown here is derived from an EMBL/GenBank/DDBJ whole genome shotgun (WGS) entry which is preliminary data.</text>
</comment>
<dbReference type="SUPFAM" id="SSF53850">
    <property type="entry name" value="Periplasmic binding protein-like II"/>
    <property type="match status" value="1"/>
</dbReference>
<evidence type="ECO:0008006" key="7">
    <source>
        <dbReference type="Google" id="ProtNLM"/>
    </source>
</evidence>
<dbReference type="EMBL" id="BARU01016920">
    <property type="protein sequence ID" value="GAH54162.1"/>
    <property type="molecule type" value="Genomic_DNA"/>
</dbReference>
<keyword evidence="5" id="KW-0449">Lipoprotein</keyword>
<dbReference type="PANTHER" id="PTHR43649:SF33">
    <property type="entry name" value="POLYGALACTURONAN_RHAMNOGALACTURONAN-BINDING PROTEIN YTCQ"/>
    <property type="match status" value="1"/>
</dbReference>
<evidence type="ECO:0000256" key="4">
    <source>
        <dbReference type="ARBA" id="ARBA00023139"/>
    </source>
</evidence>